<dbReference type="Pfam" id="PF00240">
    <property type="entry name" value="ubiquitin"/>
    <property type="match status" value="1"/>
</dbReference>
<organism evidence="2 3">
    <name type="scientific">Serinus canaria</name>
    <name type="common">Island canary</name>
    <name type="synonym">Fringilla canaria</name>
    <dbReference type="NCBI Taxonomy" id="9135"/>
    <lineage>
        <taxon>Eukaryota</taxon>
        <taxon>Metazoa</taxon>
        <taxon>Chordata</taxon>
        <taxon>Craniata</taxon>
        <taxon>Vertebrata</taxon>
        <taxon>Euteleostomi</taxon>
        <taxon>Archelosauria</taxon>
        <taxon>Archosauria</taxon>
        <taxon>Dinosauria</taxon>
        <taxon>Saurischia</taxon>
        <taxon>Theropoda</taxon>
        <taxon>Coelurosauria</taxon>
        <taxon>Aves</taxon>
        <taxon>Neognathae</taxon>
        <taxon>Neoaves</taxon>
        <taxon>Telluraves</taxon>
        <taxon>Australaves</taxon>
        <taxon>Passeriformes</taxon>
        <taxon>Passeroidea</taxon>
        <taxon>Fringillidae</taxon>
        <taxon>Carduelinae</taxon>
        <taxon>Serinus</taxon>
    </lineage>
</organism>
<feature type="domain" description="Ubiquitin-like" evidence="1">
    <location>
        <begin position="18"/>
        <end position="57"/>
    </location>
</feature>
<dbReference type="InterPro" id="IPR000626">
    <property type="entry name" value="Ubiquitin-like_dom"/>
</dbReference>
<dbReference type="SUPFAM" id="SSF54236">
    <property type="entry name" value="Ubiquitin-like"/>
    <property type="match status" value="1"/>
</dbReference>
<dbReference type="AlphaFoldDB" id="A0A8C9UGN1"/>
<dbReference type="Proteomes" id="UP000694409">
    <property type="component" value="Unassembled WGS sequence"/>
</dbReference>
<keyword evidence="3" id="KW-1185">Reference proteome</keyword>
<dbReference type="PRINTS" id="PR00348">
    <property type="entry name" value="UBIQUITIN"/>
</dbReference>
<evidence type="ECO:0000313" key="3">
    <source>
        <dbReference type="Proteomes" id="UP000694409"/>
    </source>
</evidence>
<dbReference type="Ensembl" id="ENSSCAT00000022765.1">
    <property type="protein sequence ID" value="ENSSCAP00000020393.1"/>
    <property type="gene ID" value="ENSSCAG00000014696.1"/>
</dbReference>
<dbReference type="PROSITE" id="PS50053">
    <property type="entry name" value="UBIQUITIN_2"/>
    <property type="match status" value="1"/>
</dbReference>
<dbReference type="InterPro" id="IPR019956">
    <property type="entry name" value="Ubiquitin_dom"/>
</dbReference>
<dbReference type="PANTHER" id="PTHR10666">
    <property type="entry name" value="UBIQUITIN"/>
    <property type="match status" value="1"/>
</dbReference>
<accession>A0A8C9UGN1</accession>
<reference evidence="2" key="1">
    <citation type="submission" date="2025-08" db="UniProtKB">
        <authorList>
            <consortium name="Ensembl"/>
        </authorList>
    </citation>
    <scope>IDENTIFICATION</scope>
</reference>
<evidence type="ECO:0000259" key="1">
    <source>
        <dbReference type="PROSITE" id="PS50053"/>
    </source>
</evidence>
<name>A0A8C9UGN1_SERCA</name>
<dbReference type="OMA" id="LENGCTM"/>
<dbReference type="InterPro" id="IPR050158">
    <property type="entry name" value="Ubiquitin_ubiquitin-like"/>
</dbReference>
<dbReference type="Gene3D" id="3.10.20.90">
    <property type="entry name" value="Phosphatidylinositol 3-kinase Catalytic Subunit, Chain A, domain 1"/>
    <property type="match status" value="1"/>
</dbReference>
<dbReference type="InterPro" id="IPR029071">
    <property type="entry name" value="Ubiquitin-like_domsf"/>
</dbReference>
<sequence>MQISMKTLLGKTITLSNPPDQQQLIFPGKQLEDGHTLSNCNIKQESILYLRLRLGGRGLRLCRAAELPSLLSLPEG</sequence>
<reference evidence="2" key="2">
    <citation type="submission" date="2025-09" db="UniProtKB">
        <authorList>
            <consortium name="Ensembl"/>
        </authorList>
    </citation>
    <scope>IDENTIFICATION</scope>
</reference>
<protein>
    <recommendedName>
        <fullName evidence="1">Ubiquitin-like domain-containing protein</fullName>
    </recommendedName>
</protein>
<proteinExistence type="predicted"/>
<evidence type="ECO:0000313" key="2">
    <source>
        <dbReference type="Ensembl" id="ENSSCAP00000020393.1"/>
    </source>
</evidence>